<reference evidence="1 2" key="1">
    <citation type="submission" date="2016-04" db="EMBL/GenBank/DDBJ databases">
        <title>Draft genome sequence of freshwater magnetotactic bacteria Magnetospirillum marisnigri SP-1 and Magnetospirillum moscoviense BB-1.</title>
        <authorList>
            <person name="Koziaeva V."/>
            <person name="Dziuba M.V."/>
            <person name="Ivanov T.M."/>
            <person name="Kuznetsov B."/>
            <person name="Grouzdev D.S."/>
        </authorList>
    </citation>
    <scope>NUCLEOTIDE SEQUENCE [LARGE SCALE GENOMIC DNA]</scope>
    <source>
        <strain evidence="1 2">SP-1</strain>
    </source>
</reference>
<comment type="caution">
    <text evidence="1">The sequence shown here is derived from an EMBL/GenBank/DDBJ whole genome shotgun (WGS) entry which is preliminary data.</text>
</comment>
<keyword evidence="2" id="KW-1185">Reference proteome</keyword>
<name>A0A178MRS0_9PROT</name>
<evidence type="ECO:0008006" key="3">
    <source>
        <dbReference type="Google" id="ProtNLM"/>
    </source>
</evidence>
<evidence type="ECO:0000313" key="2">
    <source>
        <dbReference type="Proteomes" id="UP000078428"/>
    </source>
</evidence>
<proteinExistence type="predicted"/>
<dbReference type="Pfam" id="PF13148">
    <property type="entry name" value="DUF3987"/>
    <property type="match status" value="1"/>
</dbReference>
<accession>A0A178MRS0</accession>
<evidence type="ECO:0000313" key="1">
    <source>
        <dbReference type="EMBL" id="OAN51420.1"/>
    </source>
</evidence>
<gene>
    <name evidence="1" type="ORF">A6A04_15990</name>
</gene>
<dbReference type="AlphaFoldDB" id="A0A178MRS0"/>
<protein>
    <recommendedName>
        <fullName evidence="3">DUF3987 domain-containing protein</fullName>
    </recommendedName>
</protein>
<dbReference type="EMBL" id="LWQT01000045">
    <property type="protein sequence ID" value="OAN51420.1"/>
    <property type="molecule type" value="Genomic_DNA"/>
</dbReference>
<dbReference type="InterPro" id="IPR025048">
    <property type="entry name" value="DUF3987"/>
</dbReference>
<organism evidence="1 2">
    <name type="scientific">Paramagnetospirillum marisnigri</name>
    <dbReference type="NCBI Taxonomy" id="1285242"/>
    <lineage>
        <taxon>Bacteria</taxon>
        <taxon>Pseudomonadati</taxon>
        <taxon>Pseudomonadota</taxon>
        <taxon>Alphaproteobacteria</taxon>
        <taxon>Rhodospirillales</taxon>
        <taxon>Magnetospirillaceae</taxon>
        <taxon>Paramagnetospirillum</taxon>
    </lineage>
</organism>
<dbReference type="Proteomes" id="UP000078428">
    <property type="component" value="Unassembled WGS sequence"/>
</dbReference>
<sequence length="413" mass="46506">MDLLDFIAAGKLNGERGETLRGLMAAKPDPRSWRGTTMVPPGTLLDRVVALFQRTTDFPLELPAFLVLHALAAYLLEREVVIEVAGTRLKPDLWSTLLASSGAGKTKTASVLKRVMPMRLFPETTSAARWIEEMETHNKCLWLQDEWAQLLKRIESQTWAEEMRGYLLTLHDNQEMSRRTKTGSLVIEDPALVIFGTTVLETFNQNVSVESMLDGFMQRFGIIIGDADPKRTPDMFPIYRVEEPGNLAPLHTAWEAIAAVPLHRTYTVTPEAEAEFEAGFRNHFQQHNSIPPSFFRRVLWRGFKLAVVYHVMLGKADADIDAEDMGWAMRVALLHLTDARRLLDGYHLTELEDIVVKAEAYQAKIGRRPSKRELISRVRGIRNNAMAEFVLELMSPLPGANDNTGPTDDKVAA</sequence>